<dbReference type="PANTHER" id="PTHR43333">
    <property type="entry name" value="2-HACID_DH_C DOMAIN-CONTAINING PROTEIN"/>
    <property type="match status" value="1"/>
</dbReference>
<dbReference type="RefSeq" id="WP_067630149.1">
    <property type="nucleotide sequence ID" value="NZ_CP013213.1"/>
</dbReference>
<accession>A0A0X8GY89</accession>
<organism evidence="7 8">
    <name type="scientific">Erysipelothrix larvae</name>
    <dbReference type="NCBI Taxonomy" id="1514105"/>
    <lineage>
        <taxon>Bacteria</taxon>
        <taxon>Bacillati</taxon>
        <taxon>Bacillota</taxon>
        <taxon>Erysipelotrichia</taxon>
        <taxon>Erysipelotrichales</taxon>
        <taxon>Erysipelotrichaceae</taxon>
        <taxon>Erysipelothrix</taxon>
    </lineage>
</organism>
<dbReference type="InterPro" id="IPR006140">
    <property type="entry name" value="D-isomer_DH_NAD-bd"/>
</dbReference>
<evidence type="ECO:0000256" key="3">
    <source>
        <dbReference type="ARBA" id="ARBA00023027"/>
    </source>
</evidence>
<dbReference type="InterPro" id="IPR006139">
    <property type="entry name" value="D-isomer_2_OHA_DH_cat_dom"/>
</dbReference>
<dbReference type="Proteomes" id="UP000063781">
    <property type="component" value="Chromosome"/>
</dbReference>
<dbReference type="EMBL" id="CP013213">
    <property type="protein sequence ID" value="AMC92618.1"/>
    <property type="molecule type" value="Genomic_DNA"/>
</dbReference>
<proteinExistence type="inferred from homology"/>
<protein>
    <recommendedName>
        <fullName evidence="9">D-isomer specific 2-hydroxyacid dehydrogenase NAD-binding domain-containing protein</fullName>
    </recommendedName>
</protein>
<dbReference type="Gene3D" id="3.40.50.720">
    <property type="entry name" value="NAD(P)-binding Rossmann-like Domain"/>
    <property type="match status" value="2"/>
</dbReference>
<dbReference type="SUPFAM" id="SSF52283">
    <property type="entry name" value="Formate/glycerate dehydrogenase catalytic domain-like"/>
    <property type="match status" value="1"/>
</dbReference>
<evidence type="ECO:0008006" key="9">
    <source>
        <dbReference type="Google" id="ProtNLM"/>
    </source>
</evidence>
<evidence type="ECO:0000313" key="7">
    <source>
        <dbReference type="EMBL" id="AMC92618.1"/>
    </source>
</evidence>
<dbReference type="STRING" id="1514105.AOC36_00990"/>
<dbReference type="Pfam" id="PF00389">
    <property type="entry name" value="2-Hacid_dh"/>
    <property type="match status" value="1"/>
</dbReference>
<dbReference type="KEGG" id="erl:AOC36_00990"/>
<evidence type="ECO:0000259" key="6">
    <source>
        <dbReference type="Pfam" id="PF02826"/>
    </source>
</evidence>
<gene>
    <name evidence="7" type="ORF">AOC36_00990</name>
</gene>
<dbReference type="GO" id="GO:0016616">
    <property type="term" value="F:oxidoreductase activity, acting on the CH-OH group of donors, NAD or NADP as acceptor"/>
    <property type="evidence" value="ECO:0007669"/>
    <property type="project" value="InterPro"/>
</dbReference>
<keyword evidence="8" id="KW-1185">Reference proteome</keyword>
<dbReference type="Pfam" id="PF02826">
    <property type="entry name" value="2-Hacid_dh_C"/>
    <property type="match status" value="1"/>
</dbReference>
<evidence type="ECO:0000313" key="8">
    <source>
        <dbReference type="Proteomes" id="UP000063781"/>
    </source>
</evidence>
<feature type="domain" description="D-isomer specific 2-hydroxyacid dehydrogenase NAD-binding" evidence="6">
    <location>
        <begin position="92"/>
        <end position="262"/>
    </location>
</feature>
<dbReference type="PANTHER" id="PTHR43333:SF1">
    <property type="entry name" value="D-ISOMER SPECIFIC 2-HYDROXYACID DEHYDROGENASE NAD-BINDING DOMAIN-CONTAINING PROTEIN"/>
    <property type="match status" value="1"/>
</dbReference>
<comment type="similarity">
    <text evidence="1 4">Belongs to the D-isomer specific 2-hydroxyacid dehydrogenase family.</text>
</comment>
<feature type="domain" description="D-isomer specific 2-hydroxyacid dehydrogenase catalytic" evidence="5">
    <location>
        <begin position="47"/>
        <end position="294"/>
    </location>
</feature>
<keyword evidence="3" id="KW-0520">NAD</keyword>
<reference evidence="7 8" key="1">
    <citation type="submission" date="2015-10" db="EMBL/GenBank/DDBJ databases">
        <title>Erysipelothrix larvae sp. LV19 isolated from the larval gut of the rhinoceros beetle, Trypoxylus dichotomus.</title>
        <authorList>
            <person name="Lim S."/>
            <person name="Kim B.-C."/>
        </authorList>
    </citation>
    <scope>NUCLEOTIDE SEQUENCE [LARGE SCALE GENOMIC DNA]</scope>
    <source>
        <strain evidence="7 8">LV19</strain>
    </source>
</reference>
<sequence length="299" mass="34129">MKVLLDRKFEYILEELEDVRDHIVFEPTEDVRMICGDHKFVNEYYTLPHLQTIQLASSGYNMLDLDYLRKHKITLLNSRGIYSIPIAEYVVSYILAIYKKHRMFDISQAKHEWNPDRSLKSIEGSTALLLGTGAIPQEVVKRLKGFDVTFIGLNSDGRMIEGFDQCDALPNFEKYLSSVDFVICALPENKATVKLLNKTHFLKMKPESVFINVGRGSLIDYDDVCQSIGHLKGFVIDVFEVEPMPSDHPLWDCPNVYITGHASAGSQNNNRRTTQLFANNIKRIISGEVPDNRVDLRKG</sequence>
<evidence type="ECO:0000256" key="4">
    <source>
        <dbReference type="RuleBase" id="RU003719"/>
    </source>
</evidence>
<evidence type="ECO:0000256" key="2">
    <source>
        <dbReference type="ARBA" id="ARBA00023002"/>
    </source>
</evidence>
<evidence type="ECO:0000259" key="5">
    <source>
        <dbReference type="Pfam" id="PF00389"/>
    </source>
</evidence>
<name>A0A0X8GY89_9FIRM</name>
<evidence type="ECO:0000256" key="1">
    <source>
        <dbReference type="ARBA" id="ARBA00005854"/>
    </source>
</evidence>
<dbReference type="SUPFAM" id="SSF51735">
    <property type="entry name" value="NAD(P)-binding Rossmann-fold domains"/>
    <property type="match status" value="1"/>
</dbReference>
<dbReference type="OrthoDB" id="9805416at2"/>
<keyword evidence="2 4" id="KW-0560">Oxidoreductase</keyword>
<dbReference type="InterPro" id="IPR036291">
    <property type="entry name" value="NAD(P)-bd_dom_sf"/>
</dbReference>
<dbReference type="AlphaFoldDB" id="A0A0X8GY89"/>
<dbReference type="GO" id="GO:0051287">
    <property type="term" value="F:NAD binding"/>
    <property type="evidence" value="ECO:0007669"/>
    <property type="project" value="InterPro"/>
</dbReference>